<evidence type="ECO:0000256" key="1">
    <source>
        <dbReference type="ARBA" id="ARBA00004442"/>
    </source>
</evidence>
<gene>
    <name evidence="8" type="ORF">DXN05_14330</name>
</gene>
<dbReference type="GO" id="GO:0009279">
    <property type="term" value="C:cell outer membrane"/>
    <property type="evidence" value="ECO:0007669"/>
    <property type="project" value="UniProtKB-SubCell"/>
</dbReference>
<feature type="domain" description="SusD-like N-terminal" evidence="7">
    <location>
        <begin position="69"/>
        <end position="242"/>
    </location>
</feature>
<dbReference type="Gene3D" id="1.25.40.390">
    <property type="match status" value="1"/>
</dbReference>
<keyword evidence="9" id="KW-1185">Reference proteome</keyword>
<reference evidence="8 9" key="1">
    <citation type="submission" date="2018-08" db="EMBL/GenBank/DDBJ databases">
        <title>Chitinophagaceae sp. K23C18032701, a novel bacterium isolated from forest soil.</title>
        <authorList>
            <person name="Wang C."/>
        </authorList>
    </citation>
    <scope>NUCLEOTIDE SEQUENCE [LARGE SCALE GENOMIC DNA]</scope>
    <source>
        <strain evidence="8 9">K23C18032701</strain>
    </source>
</reference>
<feature type="domain" description="RagB/SusD" evidence="6">
    <location>
        <begin position="364"/>
        <end position="518"/>
    </location>
</feature>
<dbReference type="EMBL" id="QTJU01000004">
    <property type="protein sequence ID" value="RFM27867.1"/>
    <property type="molecule type" value="Genomic_DNA"/>
</dbReference>
<dbReference type="Pfam" id="PF07980">
    <property type="entry name" value="SusD_RagB"/>
    <property type="match status" value="1"/>
</dbReference>
<protein>
    <submittedName>
        <fullName evidence="8">RagB/SusD family nutrient uptake outer membrane protein</fullName>
    </submittedName>
</protein>
<comment type="caution">
    <text evidence="8">The sequence shown here is derived from an EMBL/GenBank/DDBJ whole genome shotgun (WGS) entry which is preliminary data.</text>
</comment>
<dbReference type="Proteomes" id="UP000261284">
    <property type="component" value="Unassembled WGS sequence"/>
</dbReference>
<organism evidence="8 9">
    <name type="scientific">Deminuibacter soli</name>
    <dbReference type="NCBI Taxonomy" id="2291815"/>
    <lineage>
        <taxon>Bacteria</taxon>
        <taxon>Pseudomonadati</taxon>
        <taxon>Bacteroidota</taxon>
        <taxon>Chitinophagia</taxon>
        <taxon>Chitinophagales</taxon>
        <taxon>Chitinophagaceae</taxon>
        <taxon>Deminuibacter</taxon>
    </lineage>
</organism>
<dbReference type="InterPro" id="IPR011990">
    <property type="entry name" value="TPR-like_helical_dom_sf"/>
</dbReference>
<proteinExistence type="inferred from homology"/>
<evidence type="ECO:0000259" key="6">
    <source>
        <dbReference type="Pfam" id="PF07980"/>
    </source>
</evidence>
<comment type="subcellular location">
    <subcellularLocation>
        <location evidence="1">Cell outer membrane</location>
    </subcellularLocation>
</comment>
<evidence type="ECO:0000256" key="4">
    <source>
        <dbReference type="ARBA" id="ARBA00023136"/>
    </source>
</evidence>
<evidence type="ECO:0000256" key="3">
    <source>
        <dbReference type="ARBA" id="ARBA00022729"/>
    </source>
</evidence>
<evidence type="ECO:0000256" key="2">
    <source>
        <dbReference type="ARBA" id="ARBA00006275"/>
    </source>
</evidence>
<accession>A0A3E1NIW1</accession>
<dbReference type="InterPro" id="IPR033985">
    <property type="entry name" value="SusD-like_N"/>
</dbReference>
<keyword evidence="4" id="KW-0472">Membrane</keyword>
<evidence type="ECO:0000259" key="7">
    <source>
        <dbReference type="Pfam" id="PF14322"/>
    </source>
</evidence>
<name>A0A3E1NIW1_9BACT</name>
<dbReference type="InterPro" id="IPR012944">
    <property type="entry name" value="SusD_RagB_dom"/>
</dbReference>
<dbReference type="Pfam" id="PF14322">
    <property type="entry name" value="SusD-like_3"/>
    <property type="match status" value="1"/>
</dbReference>
<dbReference type="AlphaFoldDB" id="A0A3E1NIW1"/>
<sequence>MFNFSELKNHSMKRNSSFLYLLVLLVISQSCKKDLNQGPINSTYDQEFWTSKTSAEQGTVAMYGAFRAAIRANKAFFINSEMTSGLFNATDWNLVSLTKDGGEKFPVATTNYLGECTDWTRYYKVISQCNTVLDKVAAMPVGLFGDNNKKNSYIGEALYVRALTYFTMIRIWGDPVYITKTYDNADYGNIPPVARTAETAVLDTCILDLNKAAGYLSFTGGDPSKTTRASKGAAYALMAHIYAWQHKYDDAHKACQQVINSGGYAMESAATYANIWQGKSSAESIFEIPMQFNQNDNNFLNSADGYNDYNDWSEAQFNFFSIFLKDEQVDDLKSTCWLGDTSMIRGIYWYDNDMRFNNMLQYTPASGGDPAGFKLLKYANFKYQNPSNSTNAYVNNNLVLFRLADIYLLDAEALAMTGKTQDAVDALNLVRRRAGIEDYSGDLDQASLVNEIMDERGRELIGEGSWFYDMIRTEPVVHALEGYLGYPADRVTQKGYYWPLDMGKLFQNDPLLTQNPYWASHN</sequence>
<keyword evidence="3" id="KW-0732">Signal</keyword>
<comment type="similarity">
    <text evidence="2">Belongs to the SusD family.</text>
</comment>
<keyword evidence="5" id="KW-0998">Cell outer membrane</keyword>
<dbReference type="CDD" id="cd08977">
    <property type="entry name" value="SusD"/>
    <property type="match status" value="1"/>
</dbReference>
<evidence type="ECO:0000313" key="8">
    <source>
        <dbReference type="EMBL" id="RFM27867.1"/>
    </source>
</evidence>
<evidence type="ECO:0000313" key="9">
    <source>
        <dbReference type="Proteomes" id="UP000261284"/>
    </source>
</evidence>
<dbReference type="SUPFAM" id="SSF48452">
    <property type="entry name" value="TPR-like"/>
    <property type="match status" value="1"/>
</dbReference>
<evidence type="ECO:0000256" key="5">
    <source>
        <dbReference type="ARBA" id="ARBA00023237"/>
    </source>
</evidence>